<keyword evidence="1" id="KW-0150">Chloroplast</keyword>
<reference evidence="1" key="2">
    <citation type="submission" date="2015-02" db="EMBL/GenBank/DDBJ databases">
        <authorList>
            <person name="Chooi Y.-H."/>
        </authorList>
    </citation>
    <scope>NUCLEOTIDE SEQUENCE</scope>
</reference>
<accession>A0A0U2A2M7</accession>
<dbReference type="AlphaFoldDB" id="A0A0U2A2M7"/>
<evidence type="ECO:0000313" key="1">
    <source>
        <dbReference type="EMBL" id="AKE32349.1"/>
    </source>
</evidence>
<organism evidence="1">
    <name type="scientific">Pinus taiwanensis</name>
    <dbReference type="NCBI Taxonomy" id="261914"/>
    <lineage>
        <taxon>Eukaryota</taxon>
        <taxon>Viridiplantae</taxon>
        <taxon>Streptophyta</taxon>
        <taxon>Embryophyta</taxon>
        <taxon>Tracheophyta</taxon>
        <taxon>Spermatophyta</taxon>
        <taxon>Pinopsida</taxon>
        <taxon>Pinidae</taxon>
        <taxon>Conifers I</taxon>
        <taxon>Pinales</taxon>
        <taxon>Pinaceae</taxon>
        <taxon>Pinus</taxon>
        <taxon>Pinus subgen. Pinus</taxon>
    </lineage>
</organism>
<sequence length="84" mass="9784">MNLKKKINYFCQMRDSSIISLSSEFLMSRDNKKGIPLRIFFNLEQPTKSINEIPSYEILDGIAANSVNPQVLPPLFFIFFITFY</sequence>
<geneLocation type="chloroplast" evidence="1"/>
<protein>
    <submittedName>
        <fullName evidence="1">ORF84</fullName>
    </submittedName>
</protein>
<dbReference type="EMBL" id="KP771703">
    <property type="protein sequence ID" value="AKE32349.1"/>
    <property type="molecule type" value="Genomic_DNA"/>
</dbReference>
<keyword evidence="1" id="KW-0934">Plastid</keyword>
<proteinExistence type="predicted"/>
<name>A0A0U2A2M7_9CONI</name>
<reference evidence="1" key="1">
    <citation type="journal article" date="2015" name="Mitochondrial DNA">
        <title>The complete chloroplast genome of the Taiwan red pine Pinus taiwanensis (Pinaceae).</title>
        <authorList>
            <person name="Fang M.F."/>
            <person name="Wang Y.J."/>
            <person name="Zu Y.M."/>
            <person name="Dong W.L."/>
            <person name="Wang R.N."/>
            <person name="Deng T.T."/>
            <person name="Li Z.H."/>
        </authorList>
    </citation>
    <scope>NUCLEOTIDE SEQUENCE</scope>
</reference>
<dbReference type="RefSeq" id="YP_009154116.1">
    <property type="nucleotide sequence ID" value="NC_027415.1"/>
</dbReference>
<dbReference type="GeneID" id="24703102"/>